<dbReference type="PROSITE" id="PS51857">
    <property type="entry name" value="CSD_2"/>
    <property type="match status" value="1"/>
</dbReference>
<dbReference type="GO" id="GO:0005829">
    <property type="term" value="C:cytosol"/>
    <property type="evidence" value="ECO:0007669"/>
    <property type="project" value="UniProtKB-ARBA"/>
</dbReference>
<comment type="caution">
    <text evidence="5">The sequence shown here is derived from an EMBL/GenBank/DDBJ whole genome shotgun (WGS) entry which is preliminary data.</text>
</comment>
<dbReference type="SMART" id="SM00357">
    <property type="entry name" value="CSP"/>
    <property type="match status" value="1"/>
</dbReference>
<dbReference type="RefSeq" id="WP_008599028.1">
    <property type="nucleotide sequence ID" value="NZ_AMRM01000030.1"/>
</dbReference>
<dbReference type="InterPro" id="IPR011129">
    <property type="entry name" value="CSD"/>
</dbReference>
<dbReference type="InterPro" id="IPR012156">
    <property type="entry name" value="Cold_shock_CspA"/>
</dbReference>
<comment type="subcellular location">
    <subcellularLocation>
        <location evidence="1 3">Cytoplasm</location>
    </subcellularLocation>
</comment>
<dbReference type="OrthoDB" id="9801414at2"/>
<dbReference type="EMBL" id="AMRM01000030">
    <property type="protein sequence ID" value="EKF17036.1"/>
    <property type="molecule type" value="Genomic_DNA"/>
</dbReference>
<keyword evidence="6" id="KW-1185">Reference proteome</keyword>
<evidence type="ECO:0000256" key="2">
    <source>
        <dbReference type="ARBA" id="ARBA00022490"/>
    </source>
</evidence>
<accession>K2M4M9</accession>
<feature type="domain" description="CSD" evidence="4">
    <location>
        <begin position="1"/>
        <end position="67"/>
    </location>
</feature>
<evidence type="ECO:0000256" key="1">
    <source>
        <dbReference type="ARBA" id="ARBA00004496"/>
    </source>
</evidence>
<dbReference type="PIRSF" id="PIRSF002599">
    <property type="entry name" value="Cold_shock_A"/>
    <property type="match status" value="1"/>
</dbReference>
<gene>
    <name evidence="5" type="ORF">NA2_19738</name>
</gene>
<dbReference type="STRING" id="391937.NA2_19738"/>
<evidence type="ECO:0000259" key="4">
    <source>
        <dbReference type="PROSITE" id="PS51857"/>
    </source>
</evidence>
<organism evidence="5 6">
    <name type="scientific">Nitratireductor pacificus pht-3B</name>
    <dbReference type="NCBI Taxonomy" id="391937"/>
    <lineage>
        <taxon>Bacteria</taxon>
        <taxon>Pseudomonadati</taxon>
        <taxon>Pseudomonadota</taxon>
        <taxon>Alphaproteobacteria</taxon>
        <taxon>Hyphomicrobiales</taxon>
        <taxon>Phyllobacteriaceae</taxon>
        <taxon>Nitratireductor</taxon>
    </lineage>
</organism>
<name>K2M4M9_9HYPH</name>
<dbReference type="InterPro" id="IPR002059">
    <property type="entry name" value="CSP_DNA-bd"/>
</dbReference>
<dbReference type="InterPro" id="IPR019844">
    <property type="entry name" value="CSD_CS"/>
</dbReference>
<dbReference type="eggNOG" id="COG1278">
    <property type="taxonomic scope" value="Bacteria"/>
</dbReference>
<dbReference type="PROSITE" id="PS00352">
    <property type="entry name" value="CSD_1"/>
    <property type="match status" value="1"/>
</dbReference>
<dbReference type="Pfam" id="PF00313">
    <property type="entry name" value="CSD"/>
    <property type="match status" value="1"/>
</dbReference>
<dbReference type="PRINTS" id="PR00050">
    <property type="entry name" value="COLDSHOCK"/>
</dbReference>
<dbReference type="CDD" id="cd04458">
    <property type="entry name" value="CSP_CDS"/>
    <property type="match status" value="1"/>
</dbReference>
<dbReference type="Proteomes" id="UP000006786">
    <property type="component" value="Unassembled WGS sequence"/>
</dbReference>
<reference evidence="5 6" key="1">
    <citation type="journal article" date="2012" name="J. Bacteriol.">
        <title>Genome Sequence of Nitratireductor pacificus Type Strain pht-3B.</title>
        <authorList>
            <person name="Lai Q."/>
            <person name="Li G."/>
            <person name="Shao Z."/>
        </authorList>
    </citation>
    <scope>NUCLEOTIDE SEQUENCE [LARGE SCALE GENOMIC DNA]</scope>
    <source>
        <strain evidence="6">pht-3B</strain>
    </source>
</reference>
<dbReference type="InterPro" id="IPR012340">
    <property type="entry name" value="NA-bd_OB-fold"/>
</dbReference>
<proteinExistence type="predicted"/>
<dbReference type="GO" id="GO:0003676">
    <property type="term" value="F:nucleic acid binding"/>
    <property type="evidence" value="ECO:0007669"/>
    <property type="project" value="InterPro"/>
</dbReference>
<protein>
    <submittedName>
        <fullName evidence="5">Cold shock transcription regulator</fullName>
    </submittedName>
</protein>
<dbReference type="AlphaFoldDB" id="K2M4M9"/>
<sequence>MPQGKVKFFNGQKGFGFIERDDGEADVFVHISALDRAGMGGLVEGQALTFDIEQDNRGRASAANLQSN</sequence>
<evidence type="ECO:0000313" key="6">
    <source>
        <dbReference type="Proteomes" id="UP000006786"/>
    </source>
</evidence>
<evidence type="ECO:0000256" key="3">
    <source>
        <dbReference type="RuleBase" id="RU000408"/>
    </source>
</evidence>
<dbReference type="PANTHER" id="PTHR11544">
    <property type="entry name" value="COLD SHOCK DOMAIN CONTAINING PROTEINS"/>
    <property type="match status" value="1"/>
</dbReference>
<dbReference type="InterPro" id="IPR050181">
    <property type="entry name" value="Cold_shock_domain"/>
</dbReference>
<dbReference type="SUPFAM" id="SSF50249">
    <property type="entry name" value="Nucleic acid-binding proteins"/>
    <property type="match status" value="1"/>
</dbReference>
<dbReference type="Gene3D" id="2.40.50.140">
    <property type="entry name" value="Nucleic acid-binding proteins"/>
    <property type="match status" value="1"/>
</dbReference>
<evidence type="ECO:0000313" key="5">
    <source>
        <dbReference type="EMBL" id="EKF17036.1"/>
    </source>
</evidence>
<keyword evidence="2" id="KW-0963">Cytoplasm</keyword>